<proteinExistence type="predicted"/>
<organism evidence="2 3">
    <name type="scientific">Nocardiopsis dassonvillei (strain ATCC 23218 / DSM 43111 / CIP 107115 / JCM 7437 / KCTC 9190 / NBRC 14626 / NCTC 10488 / NRRL B-5397 / IMRU 509)</name>
    <name type="common">Actinomadura dassonvillei</name>
    <dbReference type="NCBI Taxonomy" id="446468"/>
    <lineage>
        <taxon>Bacteria</taxon>
        <taxon>Bacillati</taxon>
        <taxon>Actinomycetota</taxon>
        <taxon>Actinomycetes</taxon>
        <taxon>Streptosporangiales</taxon>
        <taxon>Nocardiopsidaceae</taxon>
        <taxon>Nocardiopsis</taxon>
    </lineage>
</organism>
<dbReference type="GeneID" id="91485238"/>
<feature type="region of interest" description="Disordered" evidence="1">
    <location>
        <begin position="225"/>
        <end position="252"/>
    </location>
</feature>
<accession>D7AYS6</accession>
<dbReference type="eggNOG" id="COG0550">
    <property type="taxonomic scope" value="Bacteria"/>
</dbReference>
<dbReference type="EMBL" id="CP002040">
    <property type="protein sequence ID" value="ADH68088.1"/>
    <property type="molecule type" value="Genomic_DNA"/>
</dbReference>
<protein>
    <submittedName>
        <fullName evidence="2">Uncharacterized protein</fullName>
    </submittedName>
</protein>
<name>D7AYS6_NOCDD</name>
<evidence type="ECO:0000313" key="3">
    <source>
        <dbReference type="Proteomes" id="UP000002219"/>
    </source>
</evidence>
<dbReference type="RefSeq" id="WP_013153695.1">
    <property type="nucleotide sequence ID" value="NC_014210.1"/>
</dbReference>
<dbReference type="Pfam" id="PF19674">
    <property type="entry name" value="DUF6177"/>
    <property type="match status" value="1"/>
</dbReference>
<dbReference type="AlphaFoldDB" id="D7AYS6"/>
<reference evidence="2 3" key="1">
    <citation type="journal article" date="2010" name="Stand. Genomic Sci.">
        <title>Complete genome sequence of Nocardiopsis dassonvillei type strain (IMRU 509).</title>
        <authorList>
            <person name="Sun H."/>
            <person name="Lapidus A."/>
            <person name="Nolan M."/>
            <person name="Lucas S."/>
            <person name="Del Rio T.G."/>
            <person name="Tice H."/>
            <person name="Cheng J.F."/>
            <person name="Tapia R."/>
            <person name="Han C."/>
            <person name="Goodwin L."/>
            <person name="Pitluck S."/>
            <person name="Pagani I."/>
            <person name="Ivanova N."/>
            <person name="Mavromatis K."/>
            <person name="Mikhailova N."/>
            <person name="Pati A."/>
            <person name="Chen A."/>
            <person name="Palaniappan K."/>
            <person name="Land M."/>
            <person name="Hauser L."/>
            <person name="Chang Y.J."/>
            <person name="Jeffries C.D."/>
            <person name="Djao O.D."/>
            <person name="Rohde M."/>
            <person name="Sikorski J."/>
            <person name="Goker M."/>
            <person name="Woyke T."/>
            <person name="Bristow J."/>
            <person name="Eisen J.A."/>
            <person name="Markowitz V."/>
            <person name="Hugenholtz P."/>
            <person name="Kyrpides N.C."/>
            <person name="Klenk H.P."/>
        </authorList>
    </citation>
    <scope>NUCLEOTIDE SEQUENCE [LARGE SCALE GENOMIC DNA]</scope>
    <source>
        <strain evidence="3">ATCC 23218 / DSM 43111 / CIP 107115 / JCM 7437 / KCTC 9190 / NBRC 14626 / NCTC 10488 / NRRL B-5397 / IMRU 509</strain>
    </source>
</reference>
<dbReference type="InterPro" id="IPR046175">
    <property type="entry name" value="DUF6177"/>
</dbReference>
<keyword evidence="3" id="KW-1185">Reference proteome</keyword>
<sequence length="503" mass="53359">MSRTLVALLEHPPGIPGLTHALAAAGPSLRVRLAADGALVQLRDEAGHLVAAVHAAQRLAVSAEAERLLDTALPDTLPAQPWWVDARTTEAGLAEPTTRQAMRRFADTLVEWYGGLVWQPEQHLPRFDGLPVRDTGHPVVAALTEEAAVVVEDRPVVPVSVWLADALAVHARQGRALQLVTPPGSRLTEPLATLLTAPLARWAVADGNGFRDGFSGRPLHWDERYGLTADPPSTPVADSPLRTEPAPEETDHQLQVTLKADHPADPNLVLGQTVELLTEALAGAAPSLFGPTEPATLAWDTDALTGLCRNRSPRPSSLVFAGPPPSVRPKGVRAFCGTLRVRRTREGVRETVTLTVSHPPGDEPDLSSLVPTVRELTEWGVLHVMEVRRRRGRADLARGPYRAGGLTPVGLALGVETVASLGVDRALDAPVRAVPVGPPMTPAVWYDLTGGGDHDGGGWAGFGALLAHVNPDRDAGQQSPGQGEEADTDTVPVVSFRMPATAD</sequence>
<gene>
    <name evidence="2" type="ordered locus">Ndas_2673</name>
</gene>
<dbReference type="KEGG" id="nda:Ndas_2673"/>
<feature type="region of interest" description="Disordered" evidence="1">
    <location>
        <begin position="470"/>
        <end position="503"/>
    </location>
</feature>
<dbReference type="Proteomes" id="UP000002219">
    <property type="component" value="Chromosome 1"/>
</dbReference>
<dbReference type="STRING" id="446468.Ndas_2673"/>
<dbReference type="HOGENOM" id="CLU_044081_0_0_11"/>
<evidence type="ECO:0000256" key="1">
    <source>
        <dbReference type="SAM" id="MobiDB-lite"/>
    </source>
</evidence>
<evidence type="ECO:0000313" key="2">
    <source>
        <dbReference type="EMBL" id="ADH68088.1"/>
    </source>
</evidence>